<name>A0ABU8L2A0_9HYPH</name>
<dbReference type="InterPro" id="IPR050099">
    <property type="entry name" value="SIS_GmhA/DiaA_subfam"/>
</dbReference>
<dbReference type="CDD" id="cd05006">
    <property type="entry name" value="SIS_GmhA"/>
    <property type="match status" value="1"/>
</dbReference>
<evidence type="ECO:0000313" key="3">
    <source>
        <dbReference type="Proteomes" id="UP001387293"/>
    </source>
</evidence>
<keyword evidence="3" id="KW-1185">Reference proteome</keyword>
<protein>
    <submittedName>
        <fullName evidence="2">SIS domain-containing protein</fullName>
    </submittedName>
</protein>
<evidence type="ECO:0000313" key="2">
    <source>
        <dbReference type="EMBL" id="MEI9411810.1"/>
    </source>
</evidence>
<gene>
    <name evidence="2" type="ORF">O7A60_24010</name>
</gene>
<dbReference type="InterPro" id="IPR001347">
    <property type="entry name" value="SIS_dom"/>
</dbReference>
<comment type="caution">
    <text evidence="2">The sequence shown here is derived from an EMBL/GenBank/DDBJ whole genome shotgun (WGS) entry which is preliminary data.</text>
</comment>
<dbReference type="EMBL" id="JAPYKS010000020">
    <property type="protein sequence ID" value="MEI9411810.1"/>
    <property type="molecule type" value="Genomic_DNA"/>
</dbReference>
<sequence>MYLSTKRPFRGRTLVDNVGLTFAYANDVSFQDVFVEQLKNILNEGDLVIAISGSGNSENVLRAVRYANDHGAVTLGLCGYGGGTLRQIAQHVVWVNVNDMQLAEDIHSMFGHVVMQCLCFASTQKWGDQQRPGGAAQCINPNEAAAEAGWQS</sequence>
<dbReference type="PROSITE" id="PS51464">
    <property type="entry name" value="SIS"/>
    <property type="match status" value="1"/>
</dbReference>
<dbReference type="Gene3D" id="3.40.50.10490">
    <property type="entry name" value="Glucose-6-phosphate isomerase like protein, domain 1"/>
    <property type="match status" value="1"/>
</dbReference>
<accession>A0ABU8L2A0</accession>
<proteinExistence type="predicted"/>
<evidence type="ECO:0000259" key="1">
    <source>
        <dbReference type="PROSITE" id="PS51464"/>
    </source>
</evidence>
<dbReference type="Proteomes" id="UP001387293">
    <property type="component" value="Unassembled WGS sequence"/>
</dbReference>
<reference evidence="2 3" key="1">
    <citation type="submission" date="2022-12" db="EMBL/GenBank/DDBJ databases">
        <authorList>
            <person name="Muema E."/>
        </authorList>
    </citation>
    <scope>NUCLEOTIDE SEQUENCE [LARGE SCALE GENOMIC DNA]</scope>
    <source>
        <strain evidence="3">1326</strain>
    </source>
</reference>
<dbReference type="PANTHER" id="PTHR30390:SF8">
    <property type="entry name" value="SUGAR ISOMERASE (SIS)"/>
    <property type="match status" value="1"/>
</dbReference>
<dbReference type="InterPro" id="IPR035461">
    <property type="entry name" value="GmhA/DiaA"/>
</dbReference>
<dbReference type="Pfam" id="PF01380">
    <property type="entry name" value="SIS"/>
    <property type="match status" value="1"/>
</dbReference>
<dbReference type="SUPFAM" id="SSF53697">
    <property type="entry name" value="SIS domain"/>
    <property type="match status" value="1"/>
</dbReference>
<organism evidence="2 3">
    <name type="scientific">Mesorhizobium salmacidum</name>
    <dbReference type="NCBI Taxonomy" id="3015171"/>
    <lineage>
        <taxon>Bacteria</taxon>
        <taxon>Pseudomonadati</taxon>
        <taxon>Pseudomonadota</taxon>
        <taxon>Alphaproteobacteria</taxon>
        <taxon>Hyphomicrobiales</taxon>
        <taxon>Phyllobacteriaceae</taxon>
        <taxon>Mesorhizobium</taxon>
    </lineage>
</organism>
<dbReference type="PANTHER" id="PTHR30390">
    <property type="entry name" value="SEDOHEPTULOSE 7-PHOSPHATE ISOMERASE / DNAA INITIATOR-ASSOCIATING FACTOR FOR REPLICATION INITIATION"/>
    <property type="match status" value="1"/>
</dbReference>
<dbReference type="InterPro" id="IPR046348">
    <property type="entry name" value="SIS_dom_sf"/>
</dbReference>
<feature type="domain" description="SIS" evidence="1">
    <location>
        <begin position="1"/>
        <end position="132"/>
    </location>
</feature>